<comment type="caution">
    <text evidence="5">The sequence shown here is derived from an EMBL/GenBank/DDBJ whole genome shotgun (WGS) entry which is preliminary data.</text>
</comment>
<proteinExistence type="inferred from homology"/>
<feature type="coiled-coil region" evidence="2">
    <location>
        <begin position="229"/>
        <end position="256"/>
    </location>
</feature>
<sequence>MMTTSVRGKFPGEEENKNKADLGGTRDQKIPVQKTQSFKEKKKPLNWFQKQFASNVSHSPEMDKAVAVAAAAFAIKSQEVSEQKKSETLEAILTKTKSKADGTKSPISLLGSASKRLSGSFRSTDDQGNKVPISLVTEEKKPEKAPSMKKTSTFPDKKTLSFGEKKTDDKKTKTLAPKVPPPPPPPPPIRQSSTKPPGPVRLPTGTKEPTPTGPGIGEANADEWERTELEKIRKRFEKLKETIDSWENNKKIKARRKLDKEEGELERRRLIALEKFRIKMMYIGQIAGGAKAQAEETRKKEELKAKEKANGIRTTGKLPGTCSCF</sequence>
<feature type="compositionally biased region" description="Pro residues" evidence="3">
    <location>
        <begin position="178"/>
        <end position="189"/>
    </location>
</feature>
<evidence type="ECO:0000256" key="1">
    <source>
        <dbReference type="ARBA" id="ARBA00005711"/>
    </source>
</evidence>
<feature type="region of interest" description="Disordered" evidence="3">
    <location>
        <begin position="1"/>
        <end position="39"/>
    </location>
</feature>
<dbReference type="Proteomes" id="UP001372338">
    <property type="component" value="Unassembled WGS sequence"/>
</dbReference>
<evidence type="ECO:0000313" key="6">
    <source>
        <dbReference type="Proteomes" id="UP001372338"/>
    </source>
</evidence>
<dbReference type="Pfam" id="PF03763">
    <property type="entry name" value="Remorin_C"/>
    <property type="match status" value="1"/>
</dbReference>
<feature type="compositionally biased region" description="Basic and acidic residues" evidence="3">
    <location>
        <begin position="137"/>
        <end position="146"/>
    </location>
</feature>
<feature type="compositionally biased region" description="Basic and acidic residues" evidence="3">
    <location>
        <begin position="155"/>
        <end position="172"/>
    </location>
</feature>
<name>A0AAN9IF67_CROPI</name>
<feature type="compositionally biased region" description="Basic and acidic residues" evidence="3">
    <location>
        <begin position="10"/>
        <end position="29"/>
    </location>
</feature>
<keyword evidence="2" id="KW-0175">Coiled coil</keyword>
<evidence type="ECO:0000313" key="5">
    <source>
        <dbReference type="EMBL" id="KAK7274915.1"/>
    </source>
</evidence>
<dbReference type="InterPro" id="IPR005516">
    <property type="entry name" value="Remorin_C"/>
</dbReference>
<evidence type="ECO:0000256" key="3">
    <source>
        <dbReference type="SAM" id="MobiDB-lite"/>
    </source>
</evidence>
<accession>A0AAN9IF67</accession>
<dbReference type="PANTHER" id="PTHR31471">
    <property type="entry name" value="OS02G0116800 PROTEIN"/>
    <property type="match status" value="1"/>
</dbReference>
<organism evidence="5 6">
    <name type="scientific">Crotalaria pallida</name>
    <name type="common">Smooth rattlebox</name>
    <name type="synonym">Crotalaria striata</name>
    <dbReference type="NCBI Taxonomy" id="3830"/>
    <lineage>
        <taxon>Eukaryota</taxon>
        <taxon>Viridiplantae</taxon>
        <taxon>Streptophyta</taxon>
        <taxon>Embryophyta</taxon>
        <taxon>Tracheophyta</taxon>
        <taxon>Spermatophyta</taxon>
        <taxon>Magnoliopsida</taxon>
        <taxon>eudicotyledons</taxon>
        <taxon>Gunneridae</taxon>
        <taxon>Pentapetalae</taxon>
        <taxon>rosids</taxon>
        <taxon>fabids</taxon>
        <taxon>Fabales</taxon>
        <taxon>Fabaceae</taxon>
        <taxon>Papilionoideae</taxon>
        <taxon>50 kb inversion clade</taxon>
        <taxon>genistoids sensu lato</taxon>
        <taxon>core genistoids</taxon>
        <taxon>Crotalarieae</taxon>
        <taxon>Crotalaria</taxon>
    </lineage>
</organism>
<gene>
    <name evidence="5" type="ORF">RIF29_16016</name>
</gene>
<comment type="similarity">
    <text evidence="1">Belongs to the remorin family.</text>
</comment>
<feature type="region of interest" description="Disordered" evidence="3">
    <location>
        <begin position="96"/>
        <end position="225"/>
    </location>
</feature>
<dbReference type="AlphaFoldDB" id="A0AAN9IF67"/>
<evidence type="ECO:0000256" key="2">
    <source>
        <dbReference type="SAM" id="Coils"/>
    </source>
</evidence>
<keyword evidence="6" id="KW-1185">Reference proteome</keyword>
<reference evidence="5 6" key="1">
    <citation type="submission" date="2024-01" db="EMBL/GenBank/DDBJ databases">
        <title>The genomes of 5 underutilized Papilionoideae crops provide insights into root nodulation and disease resistanc.</title>
        <authorList>
            <person name="Yuan L."/>
        </authorList>
    </citation>
    <scope>NUCLEOTIDE SEQUENCE [LARGE SCALE GENOMIC DNA]</scope>
    <source>
        <strain evidence="5">ZHUSHIDOU_FW_LH</strain>
        <tissue evidence="5">Leaf</tissue>
    </source>
</reference>
<dbReference type="EMBL" id="JAYWIO010000003">
    <property type="protein sequence ID" value="KAK7274915.1"/>
    <property type="molecule type" value="Genomic_DNA"/>
</dbReference>
<feature type="domain" description="Remorin C-terminal" evidence="4">
    <location>
        <begin position="218"/>
        <end position="320"/>
    </location>
</feature>
<dbReference type="PANTHER" id="PTHR31471:SF51">
    <property type="entry name" value="REMORIN FAMILY PROTEIN"/>
    <property type="match status" value="1"/>
</dbReference>
<protein>
    <recommendedName>
        <fullName evidence="4">Remorin C-terminal domain-containing protein</fullName>
    </recommendedName>
</protein>
<evidence type="ECO:0000259" key="4">
    <source>
        <dbReference type="Pfam" id="PF03763"/>
    </source>
</evidence>